<name>A0ABY4KSU3_9PSED</name>
<evidence type="ECO:0000259" key="4">
    <source>
        <dbReference type="SMART" id="SM00738"/>
    </source>
</evidence>
<evidence type="ECO:0000313" key="5">
    <source>
        <dbReference type="EMBL" id="UPQ83958.1"/>
    </source>
</evidence>
<dbReference type="InterPro" id="IPR043425">
    <property type="entry name" value="NusG-like"/>
</dbReference>
<keyword evidence="1" id="KW-0889">Transcription antitermination</keyword>
<feature type="domain" description="NusG-like N-terminal" evidence="4">
    <location>
        <begin position="9"/>
        <end position="107"/>
    </location>
</feature>
<accession>A0ABY4KSU3</accession>
<dbReference type="EMBL" id="CP096208">
    <property type="protein sequence ID" value="UPQ83958.1"/>
    <property type="molecule type" value="Genomic_DNA"/>
</dbReference>
<keyword evidence="3" id="KW-0804">Transcription</keyword>
<proteinExistence type="predicted"/>
<gene>
    <name evidence="5" type="primary">rfaH</name>
    <name evidence="5" type="ORF">M0M42_06000</name>
</gene>
<evidence type="ECO:0000256" key="1">
    <source>
        <dbReference type="ARBA" id="ARBA00022814"/>
    </source>
</evidence>
<evidence type="ECO:0000256" key="2">
    <source>
        <dbReference type="ARBA" id="ARBA00023015"/>
    </source>
</evidence>
<dbReference type="Proteomes" id="UP000831189">
    <property type="component" value="Chromosome"/>
</dbReference>
<organism evidence="5 6">
    <name type="scientific">Pseudomonas knackmussii</name>
    <dbReference type="NCBI Taxonomy" id="65741"/>
    <lineage>
        <taxon>Bacteria</taxon>
        <taxon>Pseudomonadati</taxon>
        <taxon>Pseudomonadota</taxon>
        <taxon>Gammaproteobacteria</taxon>
        <taxon>Pseudomonadales</taxon>
        <taxon>Pseudomonadaceae</taxon>
        <taxon>Pseudomonas</taxon>
    </lineage>
</organism>
<dbReference type="NCBIfam" id="NF006534">
    <property type="entry name" value="PRK09014.1"/>
    <property type="match status" value="1"/>
</dbReference>
<dbReference type="NCBIfam" id="TIGR01955">
    <property type="entry name" value="RfaH"/>
    <property type="match status" value="1"/>
</dbReference>
<dbReference type="PANTHER" id="PTHR30265">
    <property type="entry name" value="RHO-INTERACTING TRANSCRIPTION TERMINATION FACTOR NUSG"/>
    <property type="match status" value="1"/>
</dbReference>
<dbReference type="Gene3D" id="3.30.70.940">
    <property type="entry name" value="NusG, N-terminal domain"/>
    <property type="match status" value="1"/>
</dbReference>
<dbReference type="CDD" id="cd09892">
    <property type="entry name" value="NGN_SP_RfaH"/>
    <property type="match status" value="1"/>
</dbReference>
<dbReference type="InterPro" id="IPR008991">
    <property type="entry name" value="Translation_prot_SH3-like_sf"/>
</dbReference>
<dbReference type="SMART" id="SM00738">
    <property type="entry name" value="NGN"/>
    <property type="match status" value="1"/>
</dbReference>
<dbReference type="InterPro" id="IPR010215">
    <property type="entry name" value="Transcription_antiterm_RfaH"/>
</dbReference>
<dbReference type="SUPFAM" id="SSF82679">
    <property type="entry name" value="N-utilization substance G protein NusG, N-terminal domain"/>
    <property type="match status" value="1"/>
</dbReference>
<protein>
    <submittedName>
        <fullName evidence="5">Transcription/translation regulatory transformer protein RfaH</fullName>
    </submittedName>
</protein>
<keyword evidence="2" id="KW-0805">Transcription regulation</keyword>
<dbReference type="InterPro" id="IPR006645">
    <property type="entry name" value="NGN-like_dom"/>
</dbReference>
<evidence type="ECO:0000256" key="3">
    <source>
        <dbReference type="ARBA" id="ARBA00023163"/>
    </source>
</evidence>
<keyword evidence="6" id="KW-1185">Reference proteome</keyword>
<reference evidence="5 6" key="1">
    <citation type="submission" date="2022-04" db="EMBL/GenBank/DDBJ databases">
        <title>Pseudomonas knackmussii B09-2.</title>
        <authorList>
            <person name="Deng Y."/>
        </authorList>
    </citation>
    <scope>NUCLEOTIDE SEQUENCE [LARGE SCALE GENOMIC DNA]</scope>
    <source>
        <strain evidence="5 6">B09-2</strain>
    </source>
</reference>
<dbReference type="PANTHER" id="PTHR30265:SF7">
    <property type="entry name" value="TRANSCRIPTION ANTITERMINATION PROTEIN RFAH"/>
    <property type="match status" value="1"/>
</dbReference>
<dbReference type="InterPro" id="IPR036735">
    <property type="entry name" value="NGN_dom_sf"/>
</dbReference>
<dbReference type="Pfam" id="PF02357">
    <property type="entry name" value="NusG"/>
    <property type="match status" value="1"/>
</dbReference>
<evidence type="ECO:0000313" key="6">
    <source>
        <dbReference type="Proteomes" id="UP000831189"/>
    </source>
</evidence>
<dbReference type="SUPFAM" id="SSF50104">
    <property type="entry name" value="Translation proteins SH3-like domain"/>
    <property type="match status" value="1"/>
</dbReference>
<sequence length="176" mass="19910">MNRHTESLPKAWYLLQCKPRQDARACEHLVRQGFECFAPVFTVQTLAAGKLREQQQPLFPGYVFIRMGAEDSWLSLRSTRGVNRVVAFCGQPCRVPDATIHHLRTRCSTTAAKPALSPGDRVQVRVGECADMEAIFVSMDGEQRVMLLLNVLNRQQQIQVRLQNVQPIQQRAAVPL</sequence>